<dbReference type="RefSeq" id="XP_007736384.1">
    <property type="nucleotide sequence ID" value="XM_007738194.1"/>
</dbReference>
<feature type="compositionally biased region" description="Low complexity" evidence="1">
    <location>
        <begin position="854"/>
        <end position="863"/>
    </location>
</feature>
<dbReference type="Gene3D" id="3.30.70.330">
    <property type="match status" value="1"/>
</dbReference>
<feature type="compositionally biased region" description="Gly residues" evidence="1">
    <location>
        <begin position="833"/>
        <end position="842"/>
    </location>
</feature>
<dbReference type="STRING" id="1182542.W9XR54"/>
<evidence type="ECO:0008006" key="4">
    <source>
        <dbReference type="Google" id="ProtNLM"/>
    </source>
</evidence>
<name>W9XR54_9EURO</name>
<evidence type="ECO:0000256" key="1">
    <source>
        <dbReference type="SAM" id="MobiDB-lite"/>
    </source>
</evidence>
<feature type="compositionally biased region" description="Polar residues" evidence="1">
    <location>
        <begin position="626"/>
        <end position="644"/>
    </location>
</feature>
<reference evidence="2 3" key="1">
    <citation type="submission" date="2013-03" db="EMBL/GenBank/DDBJ databases">
        <title>The Genome Sequence of Capronia epimyces CBS 606.96.</title>
        <authorList>
            <consortium name="The Broad Institute Genomics Platform"/>
            <person name="Cuomo C."/>
            <person name="de Hoog S."/>
            <person name="Gorbushina A."/>
            <person name="Walker B."/>
            <person name="Young S.K."/>
            <person name="Zeng Q."/>
            <person name="Gargeya S."/>
            <person name="Fitzgerald M."/>
            <person name="Haas B."/>
            <person name="Abouelleil A."/>
            <person name="Allen A.W."/>
            <person name="Alvarado L."/>
            <person name="Arachchi H.M."/>
            <person name="Berlin A.M."/>
            <person name="Chapman S.B."/>
            <person name="Gainer-Dewar J."/>
            <person name="Goldberg J."/>
            <person name="Griggs A."/>
            <person name="Gujja S."/>
            <person name="Hansen M."/>
            <person name="Howarth C."/>
            <person name="Imamovic A."/>
            <person name="Ireland A."/>
            <person name="Larimer J."/>
            <person name="McCowan C."/>
            <person name="Murphy C."/>
            <person name="Pearson M."/>
            <person name="Poon T.W."/>
            <person name="Priest M."/>
            <person name="Roberts A."/>
            <person name="Saif S."/>
            <person name="Shea T."/>
            <person name="Sisk P."/>
            <person name="Sykes S."/>
            <person name="Wortman J."/>
            <person name="Nusbaum C."/>
            <person name="Birren B."/>
        </authorList>
    </citation>
    <scope>NUCLEOTIDE SEQUENCE [LARGE SCALE GENOMIC DNA]</scope>
    <source>
        <strain evidence="2 3">CBS 606.96</strain>
    </source>
</reference>
<dbReference type="AlphaFoldDB" id="W9XR54"/>
<accession>W9XR54</accession>
<dbReference type="Proteomes" id="UP000019478">
    <property type="component" value="Unassembled WGS sequence"/>
</dbReference>
<sequence>MEPTQGYYAPSGANLAGGQVQRFDRRQTGRDDLSMQSDAGYYSYHPVDLPLAPTYGMNNLQGGPPMGFPGPFMPPFAPAVAPSMDMMHGGIMTAPNPLWMPPAPGNFLMTPDNMFNRNAIFGPVSPVLASEPAVPFDPSSEPPFIDRTEFHRPRPHGVMKIKNIPYALTVSEVQQFICKYMHISDLIKPHQDGFPIHIIMERSTGKTMDCYIETVSPEVALEAWERGFSYGPCRFSKLGQRHVVVEMSTQGELMRDLFPRARSVAWDNEAFGTPRLIQTADAYSSGFAGFFTAEEMAGIVRHAENPQRSPFASRSLQRTYESTISTLYKFPWSSTSMYTMKQRDILFKTYARQLEILIFKVERETASGTDREVGLDIKLLMDFLFAGMNCPGFSERQKAAIADASHSVGPGFRTSVHARNWAFQALGANPSTLSDQDIGMWFEILNLGMVAMERENREFIGIHPNLEVVRDDKGYVLFKYTDQGAELARDVYARLEKDFMREMMHKGWASYMDQAGISPPPDFEEYYAQALTDDRYDSADEKAKMVDKHVDIAQVKAEATNKQLASFLELLKVTHGEDYVREMGSQDANLNLTGQDRGGFKSNPAAQHSHRQSLSLMSEPGDKKPSLNSPLETEAKQSWNQQQRHASDSALETAMSALDMNTSPPRISTARKDSPVRQGMSKAPATEGSGLTLFKVPRRERQAVSIRAPDGTPVTFARPSEAGNAAERDLNTPHVSSSTTPATGSPPTSTPATPRQPGFGNVNFNHANMNPGVVGNMPMNPVVMPQVGRPSPGHTRNYGMSSAFNFVASSPVAGRAGHGTRMVADSGSPLARGTGGGSGSALGPGINLNGDPFRAGPRGRAPRSTFTPGAAINEEEFEEPDARSGRRD</sequence>
<feature type="region of interest" description="Disordered" evidence="1">
    <location>
        <begin position="589"/>
        <end position="766"/>
    </location>
</feature>
<feature type="region of interest" description="Disordered" evidence="1">
    <location>
        <begin position="827"/>
        <end position="888"/>
    </location>
</feature>
<dbReference type="eggNOG" id="ENOG502S5WM">
    <property type="taxonomic scope" value="Eukaryota"/>
</dbReference>
<comment type="caution">
    <text evidence="2">The sequence shown here is derived from an EMBL/GenBank/DDBJ whole genome shotgun (WGS) entry which is preliminary data.</text>
</comment>
<evidence type="ECO:0000313" key="2">
    <source>
        <dbReference type="EMBL" id="EXJ79810.1"/>
    </source>
</evidence>
<protein>
    <recommendedName>
        <fullName evidence="4">RRM domain-containing protein</fullName>
    </recommendedName>
</protein>
<dbReference type="GeneID" id="19172184"/>
<evidence type="ECO:0000313" key="3">
    <source>
        <dbReference type="Proteomes" id="UP000019478"/>
    </source>
</evidence>
<organism evidence="2 3">
    <name type="scientific">Capronia epimyces CBS 606.96</name>
    <dbReference type="NCBI Taxonomy" id="1182542"/>
    <lineage>
        <taxon>Eukaryota</taxon>
        <taxon>Fungi</taxon>
        <taxon>Dikarya</taxon>
        <taxon>Ascomycota</taxon>
        <taxon>Pezizomycotina</taxon>
        <taxon>Eurotiomycetes</taxon>
        <taxon>Chaetothyriomycetidae</taxon>
        <taxon>Chaetothyriales</taxon>
        <taxon>Herpotrichiellaceae</taxon>
        <taxon>Capronia</taxon>
    </lineage>
</organism>
<dbReference type="InterPro" id="IPR012677">
    <property type="entry name" value="Nucleotide-bd_a/b_plait_sf"/>
</dbReference>
<dbReference type="OrthoDB" id="336240at2759"/>
<keyword evidence="3" id="KW-1185">Reference proteome</keyword>
<proteinExistence type="predicted"/>
<gene>
    <name evidence="2" type="ORF">A1O3_08095</name>
</gene>
<feature type="compositionally biased region" description="Low complexity" evidence="1">
    <location>
        <begin position="736"/>
        <end position="753"/>
    </location>
</feature>
<dbReference type="EMBL" id="AMGY01000007">
    <property type="protein sequence ID" value="EXJ79810.1"/>
    <property type="molecule type" value="Genomic_DNA"/>
</dbReference>
<dbReference type="HOGENOM" id="CLU_010532_0_0_1"/>